<dbReference type="AlphaFoldDB" id="A0A846MEZ8"/>
<keyword evidence="2" id="KW-0255">Endonuclease</keyword>
<proteinExistence type="predicted"/>
<organism evidence="2 3">
    <name type="scientific">Sphingobium vermicomposti</name>
    <dbReference type="NCBI Taxonomy" id="529005"/>
    <lineage>
        <taxon>Bacteria</taxon>
        <taxon>Pseudomonadati</taxon>
        <taxon>Pseudomonadota</taxon>
        <taxon>Alphaproteobacteria</taxon>
        <taxon>Sphingomonadales</taxon>
        <taxon>Sphingomonadaceae</taxon>
        <taxon>Sphingobium</taxon>
    </lineage>
</organism>
<sequence>MAFTLNEILLIVIVLFFGLVLGLMISGRGKYKRLWREEQLLHRRTIEERDARISAVTAPATADNNGGGSDDLMRIRGITSQDAAALHESGYHSYRQIAAMNDEQQATLEARLGREPGTIAREEWRVQAKLLDTGKVREHERRYIEAS</sequence>
<keyword evidence="1" id="KW-0472">Membrane</keyword>
<gene>
    <name evidence="2" type="ORF">FHS54_001361</name>
</gene>
<evidence type="ECO:0000313" key="3">
    <source>
        <dbReference type="Proteomes" id="UP000576821"/>
    </source>
</evidence>
<reference evidence="2 3" key="1">
    <citation type="submission" date="2020-03" db="EMBL/GenBank/DDBJ databases">
        <title>Genomic Encyclopedia of Type Strains, Phase IV (KMG-IV): sequencing the most valuable type-strain genomes for metagenomic binning, comparative biology and taxonomic classification.</title>
        <authorList>
            <person name="Goeker M."/>
        </authorList>
    </citation>
    <scope>NUCLEOTIDE SEQUENCE [LARGE SCALE GENOMIC DNA]</scope>
    <source>
        <strain evidence="2 3">DSM 21299</strain>
    </source>
</reference>
<comment type="caution">
    <text evidence="2">The sequence shown here is derived from an EMBL/GenBank/DDBJ whole genome shotgun (WGS) entry which is preliminary data.</text>
</comment>
<keyword evidence="2" id="KW-0540">Nuclease</keyword>
<keyword evidence="1" id="KW-1133">Transmembrane helix</keyword>
<evidence type="ECO:0000313" key="2">
    <source>
        <dbReference type="EMBL" id="NIJ16395.1"/>
    </source>
</evidence>
<protein>
    <submittedName>
        <fullName evidence="2">Putative flap endonuclease-1-like 5' DNA nuclease</fullName>
    </submittedName>
</protein>
<evidence type="ECO:0000256" key="1">
    <source>
        <dbReference type="SAM" id="Phobius"/>
    </source>
</evidence>
<dbReference type="GO" id="GO:0004519">
    <property type="term" value="F:endonuclease activity"/>
    <property type="evidence" value="ECO:0007669"/>
    <property type="project" value="UniProtKB-KW"/>
</dbReference>
<keyword evidence="1" id="KW-0812">Transmembrane</keyword>
<dbReference type="RefSeq" id="WP_167303027.1">
    <property type="nucleotide sequence ID" value="NZ_JAASQR010000002.1"/>
</dbReference>
<feature type="transmembrane region" description="Helical" evidence="1">
    <location>
        <begin position="6"/>
        <end position="26"/>
    </location>
</feature>
<name>A0A846MEZ8_9SPHN</name>
<keyword evidence="3" id="KW-1185">Reference proteome</keyword>
<dbReference type="EMBL" id="JAASQR010000002">
    <property type="protein sequence ID" value="NIJ16395.1"/>
    <property type="molecule type" value="Genomic_DNA"/>
</dbReference>
<accession>A0A846MEZ8</accession>
<dbReference type="Proteomes" id="UP000576821">
    <property type="component" value="Unassembled WGS sequence"/>
</dbReference>
<keyword evidence="2" id="KW-0378">Hydrolase</keyword>
<dbReference type="Gene3D" id="1.10.150.20">
    <property type="entry name" value="5' to 3' exonuclease, C-terminal subdomain"/>
    <property type="match status" value="1"/>
</dbReference>